<dbReference type="GO" id="GO:0031037">
    <property type="term" value="P:myosin II filament disassembly"/>
    <property type="evidence" value="ECO:0007669"/>
    <property type="project" value="TreeGrafter"/>
</dbReference>
<dbReference type="AlphaFoldDB" id="A0A164VC56"/>
<dbReference type="InterPro" id="IPR051852">
    <property type="entry name" value="Alpha-type_PK"/>
</dbReference>
<feature type="region of interest" description="Disordered" evidence="6">
    <location>
        <begin position="761"/>
        <end position="963"/>
    </location>
</feature>
<keyword evidence="2" id="KW-0808">Transferase</keyword>
<protein>
    <recommendedName>
        <fullName evidence="7">Alpha-type protein kinase domain-containing protein</fullName>
    </recommendedName>
</protein>
<feature type="compositionally biased region" description="Acidic residues" evidence="6">
    <location>
        <begin position="777"/>
        <end position="792"/>
    </location>
</feature>
<evidence type="ECO:0000256" key="4">
    <source>
        <dbReference type="ARBA" id="ARBA00022777"/>
    </source>
</evidence>
<keyword evidence="3" id="KW-0547">Nucleotide-binding</keyword>
<feature type="compositionally biased region" description="Pro residues" evidence="6">
    <location>
        <begin position="865"/>
        <end position="875"/>
    </location>
</feature>
<dbReference type="InterPro" id="IPR004166">
    <property type="entry name" value="a-kinase_dom"/>
</dbReference>
<dbReference type="InterPro" id="IPR011009">
    <property type="entry name" value="Kinase-like_dom_sf"/>
</dbReference>
<dbReference type="GO" id="GO:0004674">
    <property type="term" value="F:protein serine/threonine kinase activity"/>
    <property type="evidence" value="ECO:0007669"/>
    <property type="project" value="UniProtKB-KW"/>
</dbReference>
<dbReference type="PROSITE" id="PS51158">
    <property type="entry name" value="ALPHA_KINASE"/>
    <property type="match status" value="1"/>
</dbReference>
<sequence>MSGHEYTGQEKKRIRCHGHHCRHVEDRPWYTVKEAQEEQGYQPGRDWRTDYGQLLCPQCFDYYEAKRASYIEEQEKAAAVPQQRLQDASNKAQRGHTVMPVQAMSPSHNRRSSTNGAQPGGPRIANPMFKRPTDAIAHSAFEEPGQIAGVANTSRGPSPRAIVIVDAGIAHYPPKAGSQRRNISLKFDAVGTIPAPWTISREMLKQNIIDALRDLWNSNTQCYDLRAHETRLQMGNGIALDGLNNYDFPLMELLPQGPPPATQTGKGKAKKSEPALAQKPHLSLVLLVLPQVWAKVAAWIDEKGFEAQVSETRGPGSAHSKRNAPASKGESVADEEEEDDLYVNEPAHARGSGAAMGTMASASTASGKPPASSTGSRSASREVDDVPPPRPKTSAGAESVKRPYRGSEPPDSSKKLKVQGPGFSKRSGMFSASLDTEALREAMSVRKEMSTSGVWRNRHTFEAYAFFVPCHTIDQVIENKGWPPFEELRSLTTSSLVRLDVDTDHDRRIGIGAFKTAHPATLYMLTPAPDDMNSSRSVADVIHDIIAKKYYIATETAGRKHLSRYQLADEIKYALKETRTHYWCATLFDKAVQMLEERRVALKRTKTELRAPVPILHFVTTGVAVPKGGKDSGESVYLIEQRIPGEFFKYISNDSWRINPKCWSSPQARITAEYIVCVQHLIFVELKGDVVPTDMQGSGEWLTDAQLLTSDDANALFGDGNNSELLSRFRTEHVCTHFCEFYGLGQKGWTISDAEFLADDEDENDNQDDDPAKGAGEDDEEEEEEDEEDDIELGPAVLLGDGARGGKAQLTEKDNTGSPRPQKSQNTPAAPAVRQANLAPRPPMKAVIRPHSLADIQNEYGSSAPPTPVGSPVPPRIESDNTGQVGDTLSLAQDGSPAGTLGESSGAIAAGKQGVHKRKTRSRTNKDPTSPVPVAKAPQKRVSRKTKTKPTEEERWSPESEEP</sequence>
<gene>
    <name evidence="8" type="ORF">SISNIDRAFT_484971</name>
</gene>
<keyword evidence="9" id="KW-1185">Reference proteome</keyword>
<dbReference type="SUPFAM" id="SSF56112">
    <property type="entry name" value="Protein kinase-like (PK-like)"/>
    <property type="match status" value="1"/>
</dbReference>
<dbReference type="GO" id="GO:1903013">
    <property type="term" value="P:response to differentiation-inducing factor 1"/>
    <property type="evidence" value="ECO:0007669"/>
    <property type="project" value="TreeGrafter"/>
</dbReference>
<feature type="compositionally biased region" description="Basic residues" evidence="6">
    <location>
        <begin position="938"/>
        <end position="948"/>
    </location>
</feature>
<dbReference type="SMART" id="SM00811">
    <property type="entry name" value="Alpha_kinase"/>
    <property type="match status" value="1"/>
</dbReference>
<evidence type="ECO:0000313" key="8">
    <source>
        <dbReference type="EMBL" id="KZS94017.1"/>
    </source>
</evidence>
<feature type="compositionally biased region" description="Basic residues" evidence="6">
    <location>
        <begin position="914"/>
        <end position="923"/>
    </location>
</feature>
<feature type="region of interest" description="Disordered" evidence="6">
    <location>
        <begin position="256"/>
        <end position="275"/>
    </location>
</feature>
<evidence type="ECO:0000256" key="3">
    <source>
        <dbReference type="ARBA" id="ARBA00022741"/>
    </source>
</evidence>
<dbReference type="Gene3D" id="3.20.200.10">
    <property type="entry name" value="MHCK/EF2 kinase"/>
    <property type="match status" value="1"/>
</dbReference>
<evidence type="ECO:0000256" key="1">
    <source>
        <dbReference type="ARBA" id="ARBA00022527"/>
    </source>
</evidence>
<evidence type="ECO:0000259" key="7">
    <source>
        <dbReference type="PROSITE" id="PS51158"/>
    </source>
</evidence>
<evidence type="ECO:0000256" key="6">
    <source>
        <dbReference type="SAM" id="MobiDB-lite"/>
    </source>
</evidence>
<dbReference type="Proteomes" id="UP000076722">
    <property type="component" value="Unassembled WGS sequence"/>
</dbReference>
<dbReference type="Pfam" id="PF02816">
    <property type="entry name" value="Alpha_kinase"/>
    <property type="match status" value="1"/>
</dbReference>
<feature type="compositionally biased region" description="Polar residues" evidence="6">
    <location>
        <begin position="104"/>
        <end position="117"/>
    </location>
</feature>
<evidence type="ECO:0000256" key="5">
    <source>
        <dbReference type="ARBA" id="ARBA00022840"/>
    </source>
</evidence>
<organism evidence="8 9">
    <name type="scientific">Sistotremastrum niveocremeum HHB9708</name>
    <dbReference type="NCBI Taxonomy" id="1314777"/>
    <lineage>
        <taxon>Eukaryota</taxon>
        <taxon>Fungi</taxon>
        <taxon>Dikarya</taxon>
        <taxon>Basidiomycota</taxon>
        <taxon>Agaricomycotina</taxon>
        <taxon>Agaricomycetes</taxon>
        <taxon>Sistotremastrales</taxon>
        <taxon>Sistotremastraceae</taxon>
        <taxon>Sertulicium</taxon>
        <taxon>Sertulicium niveocremeum</taxon>
    </lineage>
</organism>
<dbReference type="PANTHER" id="PTHR45992:SF2">
    <property type="entry name" value="EUKARYOTIC ELONGATION FACTOR 2 KINASE"/>
    <property type="match status" value="1"/>
</dbReference>
<keyword evidence="4" id="KW-0418">Kinase</keyword>
<feature type="compositionally biased region" description="Polar residues" evidence="6">
    <location>
        <begin position="816"/>
        <end position="828"/>
    </location>
</feature>
<dbReference type="GO" id="GO:0005524">
    <property type="term" value="F:ATP binding"/>
    <property type="evidence" value="ECO:0007669"/>
    <property type="project" value="UniProtKB-KW"/>
</dbReference>
<feature type="region of interest" description="Disordered" evidence="6">
    <location>
        <begin position="103"/>
        <end position="127"/>
    </location>
</feature>
<keyword evidence="1" id="KW-0723">Serine/threonine-protein kinase</keyword>
<feature type="compositionally biased region" description="Acidic residues" evidence="6">
    <location>
        <begin position="332"/>
        <end position="342"/>
    </location>
</feature>
<evidence type="ECO:0000313" key="9">
    <source>
        <dbReference type="Proteomes" id="UP000076722"/>
    </source>
</evidence>
<keyword evidence="5" id="KW-0067">ATP-binding</keyword>
<feature type="domain" description="Alpha-type protein kinase" evidence="7">
    <location>
        <begin position="484"/>
        <end position="747"/>
    </location>
</feature>
<feature type="compositionally biased region" description="Low complexity" evidence="6">
    <location>
        <begin position="351"/>
        <end position="367"/>
    </location>
</feature>
<feature type="region of interest" description="Disordered" evidence="6">
    <location>
        <begin position="308"/>
        <end position="429"/>
    </location>
</feature>
<name>A0A164VC56_9AGAM</name>
<proteinExistence type="predicted"/>
<accession>A0A164VC56</accession>
<dbReference type="OrthoDB" id="301415at2759"/>
<dbReference type="EMBL" id="KV419405">
    <property type="protein sequence ID" value="KZS94017.1"/>
    <property type="molecule type" value="Genomic_DNA"/>
</dbReference>
<reference evidence="8 9" key="1">
    <citation type="journal article" date="2016" name="Mol. Biol. Evol.">
        <title>Comparative Genomics of Early-Diverging Mushroom-Forming Fungi Provides Insights into the Origins of Lignocellulose Decay Capabilities.</title>
        <authorList>
            <person name="Nagy L.G."/>
            <person name="Riley R."/>
            <person name="Tritt A."/>
            <person name="Adam C."/>
            <person name="Daum C."/>
            <person name="Floudas D."/>
            <person name="Sun H."/>
            <person name="Yadav J.S."/>
            <person name="Pangilinan J."/>
            <person name="Larsson K.H."/>
            <person name="Matsuura K."/>
            <person name="Barry K."/>
            <person name="Labutti K."/>
            <person name="Kuo R."/>
            <person name="Ohm R.A."/>
            <person name="Bhattacharya S.S."/>
            <person name="Shirouzu T."/>
            <person name="Yoshinaga Y."/>
            <person name="Martin F.M."/>
            <person name="Grigoriev I.V."/>
            <person name="Hibbett D.S."/>
        </authorList>
    </citation>
    <scope>NUCLEOTIDE SEQUENCE [LARGE SCALE GENOMIC DNA]</scope>
    <source>
        <strain evidence="8 9">HHB9708</strain>
    </source>
</reference>
<evidence type="ECO:0000256" key="2">
    <source>
        <dbReference type="ARBA" id="ARBA00022679"/>
    </source>
</evidence>
<dbReference type="PANTHER" id="PTHR45992">
    <property type="entry name" value="EUKARYOTIC ELONGATION FACTOR 2 KINASE-RELATED"/>
    <property type="match status" value="1"/>
</dbReference>
<feature type="compositionally biased region" description="Basic and acidic residues" evidence="6">
    <location>
        <begin position="949"/>
        <end position="963"/>
    </location>
</feature>
<feature type="compositionally biased region" description="Polar residues" evidence="6">
    <location>
        <begin position="880"/>
        <end position="893"/>
    </location>
</feature>